<feature type="binding site" evidence="7">
    <location>
        <position position="23"/>
    </location>
    <ligand>
        <name>Zn(2+)</name>
        <dbReference type="ChEBI" id="CHEBI:29105"/>
        <note>catalytic</note>
    </ligand>
</feature>
<comment type="subcellular location">
    <subcellularLocation>
        <location evidence="7">Cytoplasm</location>
    </subcellularLocation>
    <subcellularLocation>
        <location evidence="7">Nucleus</location>
    </subcellularLocation>
</comment>
<comment type="cofactor">
    <cofactor evidence="7">
        <name>Zn(2+)</name>
        <dbReference type="ChEBI" id="CHEBI:29105"/>
    </cofactor>
    <text evidence="7">Binds 1 zinc ion per subunit.</text>
</comment>
<dbReference type="Gene3D" id="3.20.20.140">
    <property type="entry name" value="Metal-dependent hydrolases"/>
    <property type="match status" value="1"/>
</dbReference>
<evidence type="ECO:0000256" key="2">
    <source>
        <dbReference type="ARBA" id="ARBA00022723"/>
    </source>
</evidence>
<feature type="binding site" evidence="7">
    <location>
        <position position="212"/>
    </location>
    <ligand>
        <name>Zn(2+)</name>
        <dbReference type="ChEBI" id="CHEBI:29105"/>
        <note>catalytic</note>
    </ligand>
</feature>
<comment type="similarity">
    <text evidence="7">Belongs to the metallo-dependent hydrolases superfamily. Adenosine and AMP deaminases family. Adenine deaminase type 2 subfamily.</text>
</comment>
<keyword evidence="1 7" id="KW-0963">Cytoplasm</keyword>
<dbReference type="GO" id="GO:0005634">
    <property type="term" value="C:nucleus"/>
    <property type="evidence" value="ECO:0007669"/>
    <property type="project" value="UniProtKB-SubCell"/>
</dbReference>
<dbReference type="GO" id="GO:0009117">
    <property type="term" value="P:nucleotide metabolic process"/>
    <property type="evidence" value="ECO:0007669"/>
    <property type="project" value="UniProtKB-KW"/>
</dbReference>
<dbReference type="GO" id="GO:0009168">
    <property type="term" value="P:purine ribonucleoside monophosphate biosynthetic process"/>
    <property type="evidence" value="ECO:0007669"/>
    <property type="project" value="InterPro"/>
</dbReference>
<dbReference type="GO" id="GO:0043103">
    <property type="term" value="P:hypoxanthine salvage"/>
    <property type="evidence" value="ECO:0007669"/>
    <property type="project" value="UniProtKB-UniRule"/>
</dbReference>
<keyword evidence="6 7" id="KW-0539">Nucleus</keyword>
<gene>
    <name evidence="7" type="primary">AAH1</name>
    <name evidence="9" type="ORF">FFLO_00605</name>
</gene>
<evidence type="ECO:0000256" key="3">
    <source>
        <dbReference type="ARBA" id="ARBA00022801"/>
    </source>
</evidence>
<dbReference type="GO" id="GO:0008270">
    <property type="term" value="F:zinc ion binding"/>
    <property type="evidence" value="ECO:0007669"/>
    <property type="project" value="UniProtKB-UniRule"/>
</dbReference>
<keyword evidence="10" id="KW-1185">Reference proteome</keyword>
<dbReference type="EMBL" id="JABELV010000007">
    <property type="protein sequence ID" value="KAG7571422.1"/>
    <property type="molecule type" value="Genomic_DNA"/>
</dbReference>
<keyword evidence="3 7" id="KW-0378">Hydrolase</keyword>
<dbReference type="NCBIfam" id="TIGR01430">
    <property type="entry name" value="aden_deam"/>
    <property type="match status" value="1"/>
</dbReference>
<dbReference type="InterPro" id="IPR001365">
    <property type="entry name" value="A_deaminase_dom"/>
</dbReference>
<dbReference type="EC" id="3.5.4.2" evidence="7"/>
<dbReference type="GO" id="GO:0000034">
    <property type="term" value="F:adenine deaminase activity"/>
    <property type="evidence" value="ECO:0007669"/>
    <property type="project" value="UniProtKB-UniRule"/>
</dbReference>
<keyword evidence="5 7" id="KW-0546">Nucleotide metabolism</keyword>
<evidence type="ECO:0000256" key="6">
    <source>
        <dbReference type="ARBA" id="ARBA00023242"/>
    </source>
</evidence>
<evidence type="ECO:0000256" key="4">
    <source>
        <dbReference type="ARBA" id="ARBA00022833"/>
    </source>
</evidence>
<comment type="caution">
    <text evidence="9">The sequence shown here is derived from an EMBL/GenBank/DDBJ whole genome shotgun (WGS) entry which is preliminary data.</text>
</comment>
<accession>A0A8K0NTL1</accession>
<dbReference type="GO" id="GO:0005829">
    <property type="term" value="C:cytosol"/>
    <property type="evidence" value="ECO:0007669"/>
    <property type="project" value="TreeGrafter"/>
</dbReference>
<evidence type="ECO:0000256" key="7">
    <source>
        <dbReference type="HAMAP-Rule" id="MF_03145"/>
    </source>
</evidence>
<dbReference type="GO" id="GO:0006146">
    <property type="term" value="P:adenine catabolic process"/>
    <property type="evidence" value="ECO:0007669"/>
    <property type="project" value="UniProtKB-UniRule"/>
</dbReference>
<evidence type="ECO:0000259" key="8">
    <source>
        <dbReference type="Pfam" id="PF00962"/>
    </source>
</evidence>
<dbReference type="InterPro" id="IPR006650">
    <property type="entry name" value="A/AMP_deam_AS"/>
</dbReference>
<protein>
    <recommendedName>
        <fullName evidence="7">Adenine deaminase</fullName>
        <shortName evidence="7">ADE</shortName>
        <ecNumber evidence="7">3.5.4.2</ecNumber>
    </recommendedName>
    <alternativeName>
        <fullName evidence="7">Adenine aminohydrolase</fullName>
        <shortName evidence="7">AAH</shortName>
    </alternativeName>
</protein>
<dbReference type="Pfam" id="PF00962">
    <property type="entry name" value="A_deaminase"/>
    <property type="match status" value="1"/>
</dbReference>
<dbReference type="SUPFAM" id="SSF51556">
    <property type="entry name" value="Metallo-dependent hydrolases"/>
    <property type="match status" value="1"/>
</dbReference>
<dbReference type="Proteomes" id="UP000812966">
    <property type="component" value="Unassembled WGS sequence"/>
</dbReference>
<dbReference type="PROSITE" id="PS00485">
    <property type="entry name" value="A_DEAMINASE"/>
    <property type="match status" value="1"/>
</dbReference>
<name>A0A8K0NTL1_9TREE</name>
<feature type="binding site" evidence="7">
    <location>
        <position position="21"/>
    </location>
    <ligand>
        <name>Zn(2+)</name>
        <dbReference type="ChEBI" id="CHEBI:29105"/>
        <note>catalytic</note>
    </ligand>
</feature>
<evidence type="ECO:0000313" key="9">
    <source>
        <dbReference type="EMBL" id="KAG7571422.1"/>
    </source>
</evidence>
<dbReference type="PANTHER" id="PTHR43114:SF6">
    <property type="entry name" value="ADENINE DEAMINASE"/>
    <property type="match status" value="1"/>
</dbReference>
<dbReference type="InterPro" id="IPR032466">
    <property type="entry name" value="Metal_Hydrolase"/>
</dbReference>
<organism evidence="9 10">
    <name type="scientific">Filobasidium floriforme</name>
    <dbReference type="NCBI Taxonomy" id="5210"/>
    <lineage>
        <taxon>Eukaryota</taxon>
        <taxon>Fungi</taxon>
        <taxon>Dikarya</taxon>
        <taxon>Basidiomycota</taxon>
        <taxon>Agaricomycotina</taxon>
        <taxon>Tremellomycetes</taxon>
        <taxon>Filobasidiales</taxon>
        <taxon>Filobasidiaceae</taxon>
        <taxon>Filobasidium</taxon>
    </lineage>
</organism>
<keyword evidence="2 7" id="KW-0479">Metal-binding</keyword>
<reference evidence="9" key="1">
    <citation type="submission" date="2020-04" db="EMBL/GenBank/DDBJ databases">
        <title>Analysis of mating type loci in Filobasidium floriforme.</title>
        <authorList>
            <person name="Nowrousian M."/>
        </authorList>
    </citation>
    <scope>NUCLEOTIDE SEQUENCE</scope>
    <source>
        <strain evidence="9">CBS 6242</strain>
    </source>
</reference>
<dbReference type="CDD" id="cd01320">
    <property type="entry name" value="ADA"/>
    <property type="match status" value="1"/>
</dbReference>
<sequence length="356" mass="39941">MTDAGPDYRPFLAALPKCEHHLHIEGSLSPSLLFSLSARNAIALPSAISDIAYANVAALEARYKAFTSLDDFLAYYDRASRVLIKREDFADLSYAYMQKASEDGIAHTEISFDLQTHTQRGIAVETVVKGLNDGLKKGEKEFGITFRVIMCILRHESVQSCVDHVDLALPYYQSGDIHGLGMCSTEKDQHPKKFLPVYQRAKEVGIEFLTAHAGEEGPAEYVRSALEDLGVTRIDHGVRSVEDEHVLAMLRERKTMLTVCPLSNVALRVVKHLSEVPLRKLLDAGIRFSLNSDDPAYFGGYLLENYYQVHDNFNFNRTTWALICRNGIEGSWISEARKQELISQLGRVTEEFVTLP</sequence>
<dbReference type="InterPro" id="IPR006330">
    <property type="entry name" value="Ado/ade_deaminase"/>
</dbReference>
<keyword evidence="4 7" id="KW-0862">Zinc</keyword>
<dbReference type="AlphaFoldDB" id="A0A8K0NTL1"/>
<feature type="active site" description="Proton donor" evidence="7">
    <location>
        <position position="215"/>
    </location>
</feature>
<feature type="domain" description="Adenosine deaminase" evidence="8">
    <location>
        <begin position="16"/>
        <end position="345"/>
    </location>
</feature>
<evidence type="ECO:0000256" key="1">
    <source>
        <dbReference type="ARBA" id="ARBA00022490"/>
    </source>
</evidence>
<dbReference type="HAMAP" id="MF_01962">
    <property type="entry name" value="Adenine_deaminase"/>
    <property type="match status" value="1"/>
</dbReference>
<dbReference type="InterPro" id="IPR028892">
    <property type="entry name" value="ADE"/>
</dbReference>
<feature type="binding site" evidence="7">
    <location>
        <position position="294"/>
    </location>
    <ligand>
        <name>substrate</name>
    </ligand>
</feature>
<comment type="function">
    <text evidence="7">Catalyzes the hydrolytic deamination of adenine to hypoxanthine. Plays an important role in the purine salvage pathway and in nitrogen catabolism.</text>
</comment>
<comment type="catalytic activity">
    <reaction evidence="7">
        <text>adenine + H2O + H(+) = hypoxanthine + NH4(+)</text>
        <dbReference type="Rhea" id="RHEA:23688"/>
        <dbReference type="ChEBI" id="CHEBI:15377"/>
        <dbReference type="ChEBI" id="CHEBI:15378"/>
        <dbReference type="ChEBI" id="CHEBI:16708"/>
        <dbReference type="ChEBI" id="CHEBI:17368"/>
        <dbReference type="ChEBI" id="CHEBI:28938"/>
        <dbReference type="EC" id="3.5.4.2"/>
    </reaction>
</comment>
<feature type="binding site" evidence="7">
    <location>
        <position position="293"/>
    </location>
    <ligand>
        <name>Zn(2+)</name>
        <dbReference type="ChEBI" id="CHEBI:29105"/>
        <note>catalytic</note>
    </ligand>
</feature>
<dbReference type="PANTHER" id="PTHR43114">
    <property type="entry name" value="ADENINE DEAMINASE"/>
    <property type="match status" value="1"/>
</dbReference>
<evidence type="ECO:0000313" key="10">
    <source>
        <dbReference type="Proteomes" id="UP000812966"/>
    </source>
</evidence>
<proteinExistence type="inferred from homology"/>
<feature type="site" description="Important for catalytic activity" evidence="7">
    <location>
        <position position="236"/>
    </location>
</feature>
<evidence type="ECO:0000256" key="5">
    <source>
        <dbReference type="ARBA" id="ARBA00023080"/>
    </source>
</evidence>